<name>A0ABZ3FU20_9ACTN</name>
<keyword evidence="3" id="KW-1185">Reference proteome</keyword>
<feature type="compositionally biased region" description="Polar residues" evidence="1">
    <location>
        <begin position="296"/>
        <end position="307"/>
    </location>
</feature>
<evidence type="ECO:0000256" key="1">
    <source>
        <dbReference type="SAM" id="MobiDB-lite"/>
    </source>
</evidence>
<organism evidence="2 3">
    <name type="scientific">Ammonicoccus fulvus</name>
    <dbReference type="NCBI Taxonomy" id="3138240"/>
    <lineage>
        <taxon>Bacteria</taxon>
        <taxon>Bacillati</taxon>
        <taxon>Actinomycetota</taxon>
        <taxon>Actinomycetes</taxon>
        <taxon>Propionibacteriales</taxon>
        <taxon>Propionibacteriaceae</taxon>
        <taxon>Ammonicoccus</taxon>
    </lineage>
</organism>
<gene>
    <name evidence="2" type="ORF">AADG42_13180</name>
</gene>
<feature type="compositionally biased region" description="Low complexity" evidence="1">
    <location>
        <begin position="246"/>
        <end position="260"/>
    </location>
</feature>
<reference evidence="2 3" key="1">
    <citation type="submission" date="2024-04" db="EMBL/GenBank/DDBJ databases">
        <title>Isolation of an actinomycete strain from pig manure.</title>
        <authorList>
            <person name="Gong T."/>
            <person name="Yu Z."/>
            <person name="An M."/>
            <person name="Wei C."/>
            <person name="Yang W."/>
            <person name="Liu L."/>
        </authorList>
    </citation>
    <scope>NUCLEOTIDE SEQUENCE [LARGE SCALE GENOMIC DNA]</scope>
    <source>
        <strain evidence="2 3">ZF39</strain>
    </source>
</reference>
<accession>A0ABZ3FU20</accession>
<dbReference type="EMBL" id="CP154795">
    <property type="protein sequence ID" value="XAN08215.1"/>
    <property type="molecule type" value="Genomic_DNA"/>
</dbReference>
<evidence type="ECO:0008006" key="4">
    <source>
        <dbReference type="Google" id="ProtNLM"/>
    </source>
</evidence>
<dbReference type="RefSeq" id="WP_425309670.1">
    <property type="nucleotide sequence ID" value="NZ_CP154795.1"/>
</dbReference>
<proteinExistence type="predicted"/>
<evidence type="ECO:0000313" key="2">
    <source>
        <dbReference type="EMBL" id="XAN08215.1"/>
    </source>
</evidence>
<dbReference type="Proteomes" id="UP001442841">
    <property type="component" value="Chromosome"/>
</dbReference>
<protein>
    <recommendedName>
        <fullName evidence="4">Prealbumin-like fold domain-containing protein</fullName>
    </recommendedName>
</protein>
<evidence type="ECO:0000313" key="3">
    <source>
        <dbReference type="Proteomes" id="UP001442841"/>
    </source>
</evidence>
<feature type="region of interest" description="Disordered" evidence="1">
    <location>
        <begin position="240"/>
        <end position="307"/>
    </location>
</feature>
<sequence>MANDKDGADNNDACASVQSPQLSLIKQIVDAAGNQIAGSTDSKYFDLVAAGPSTIKGSSTSTGVIAARGYVSPGTYLLGEQGNDGGATSGTYKVYASWSCTDTSTGQPVSVTGSQITLSGTMNVQCVIKNTRTPKVHIVKTAATPTTDNAHIGATIKPATDGAFLASYKMTVMNTSGFTTTTGAITDGFAVPAGLLWEGTKTATVTYDANGTGATVTGLASSLTQSALSSFATLATSVNNLPTTAPSPSRSPSPSSWIRPCRPDRPRACSTPMPSSWASASRGHRWTARTPRPTRGSGTSPRLRTRI</sequence>